<dbReference type="RefSeq" id="WP_088866979.1">
    <property type="nucleotide sequence ID" value="NZ_CP015106.1"/>
</dbReference>
<evidence type="ECO:0000313" key="1">
    <source>
        <dbReference type="EMBL" id="ASJ14914.1"/>
    </source>
</evidence>
<dbReference type="Proteomes" id="UP000250085">
    <property type="component" value="Chromosome"/>
</dbReference>
<dbReference type="EMBL" id="CP015106">
    <property type="protein sequence ID" value="ASJ14914.1"/>
    <property type="molecule type" value="Genomic_DNA"/>
</dbReference>
<accession>A0A2Z2N040</accession>
<evidence type="ECO:0000313" key="2">
    <source>
        <dbReference type="Proteomes" id="UP000250085"/>
    </source>
</evidence>
<proteinExistence type="predicted"/>
<dbReference type="AlphaFoldDB" id="A0A2Z2N040"/>
<reference evidence="1 2" key="1">
    <citation type="submission" date="2016-04" db="EMBL/GenBank/DDBJ databases">
        <title>Complete genome sequence of Thermococcus radiotolerans type strain EJ2.</title>
        <authorList>
            <person name="Oger P.M."/>
        </authorList>
    </citation>
    <scope>NUCLEOTIDE SEQUENCE [LARGE SCALE GENOMIC DNA]</scope>
    <source>
        <strain evidence="1 2">EJ2</strain>
    </source>
</reference>
<dbReference type="GeneID" id="33328603"/>
<gene>
    <name evidence="1" type="ORF">A3L10_07100</name>
</gene>
<dbReference type="KEGG" id="trl:A3L10_07100"/>
<organism evidence="1 2">
    <name type="scientific">Thermococcus radiotolerans</name>
    <dbReference type="NCBI Taxonomy" id="187880"/>
    <lineage>
        <taxon>Archaea</taxon>
        <taxon>Methanobacteriati</taxon>
        <taxon>Methanobacteriota</taxon>
        <taxon>Thermococci</taxon>
        <taxon>Thermococcales</taxon>
        <taxon>Thermococcaceae</taxon>
        <taxon>Thermococcus</taxon>
    </lineage>
</organism>
<protein>
    <submittedName>
        <fullName evidence="1">PhoI</fullName>
    </submittedName>
</protein>
<sequence length="294" mass="33435">MELEPLRMQVFFPASLEIQEELLKAGFRVPYDKESGRKTPIPVVVSSREERRIRRSRLLKARDFESDGKFAMLSGEKTSIEFELTERGFLVLRPKPIEYHLEEMGFVSVPPRVWGTWASFSLPFSAYDELVNFLADFRNDDGNGFYTASRGSGGRIEVYAYKGRKGKDLGIPVFGYSLGLHGLTLAEEYFLERARENGVPEERLRYIKLGLRKRRETKAGLKVGLIWENGRPVEITLKLSTTEPRVRIQGLYGELVGKSRGELARTEGWYIVVHAGDFITALETVGRAFGGKPY</sequence>
<dbReference type="OrthoDB" id="98457at2157"/>
<name>A0A2Z2N040_9EURY</name>
<keyword evidence="2" id="KW-1185">Reference proteome</keyword>